<keyword evidence="8" id="KW-1185">Reference proteome</keyword>
<keyword evidence="4 6" id="KW-1133">Transmembrane helix</keyword>
<comment type="subcellular location">
    <subcellularLocation>
        <location evidence="1">Membrane</location>
        <topology evidence="1">Multi-pass membrane protein</topology>
    </subcellularLocation>
</comment>
<dbReference type="FunFam" id="1.20.1260.100:FF:000001">
    <property type="entry name" value="translocator protein 2"/>
    <property type="match status" value="1"/>
</dbReference>
<feature type="transmembrane region" description="Helical" evidence="6">
    <location>
        <begin position="56"/>
        <end position="77"/>
    </location>
</feature>
<sequence>MIIYIFPVLKIPYWLKIVLGIIVCNLVGLLASSVTLPAIEGWYSQLQKPVFNPPNWLFGPVWTTLYTLMGVAAAGIWQVGFQHKAVKHALSIFGIQLALNGIWSFLFFGFQSPLLAFIEILFLLLAILITIKRFSELKAWTAWLLIPYLLWVSFASVLTFSIYWLN</sequence>
<dbReference type="GO" id="GO:0016020">
    <property type="term" value="C:membrane"/>
    <property type="evidence" value="ECO:0007669"/>
    <property type="project" value="UniProtKB-SubCell"/>
</dbReference>
<dbReference type="InterPro" id="IPR038330">
    <property type="entry name" value="TspO/MBR-related_sf"/>
</dbReference>
<evidence type="ECO:0000313" key="7">
    <source>
        <dbReference type="EMBL" id="SMO66665.1"/>
    </source>
</evidence>
<dbReference type="Proteomes" id="UP000317557">
    <property type="component" value="Unassembled WGS sequence"/>
</dbReference>
<dbReference type="Pfam" id="PF03073">
    <property type="entry name" value="TspO_MBR"/>
    <property type="match status" value="1"/>
</dbReference>
<keyword evidence="3 6" id="KW-0812">Transmembrane</keyword>
<dbReference type="AlphaFoldDB" id="A0A521D4R8"/>
<dbReference type="RefSeq" id="WP_246075219.1">
    <property type="nucleotide sequence ID" value="NZ_FXTP01000007.1"/>
</dbReference>
<protein>
    <submittedName>
        <fullName evidence="7">TspO and MBR related proteins</fullName>
    </submittedName>
</protein>
<accession>A0A521D4R8</accession>
<dbReference type="GO" id="GO:0033013">
    <property type="term" value="P:tetrapyrrole metabolic process"/>
    <property type="evidence" value="ECO:0007669"/>
    <property type="project" value="UniProtKB-ARBA"/>
</dbReference>
<organism evidence="7 8">
    <name type="scientific">Gracilimonas mengyeensis</name>
    <dbReference type="NCBI Taxonomy" id="1302730"/>
    <lineage>
        <taxon>Bacteria</taxon>
        <taxon>Pseudomonadati</taxon>
        <taxon>Balneolota</taxon>
        <taxon>Balneolia</taxon>
        <taxon>Balneolales</taxon>
        <taxon>Balneolaceae</taxon>
        <taxon>Gracilimonas</taxon>
    </lineage>
</organism>
<feature type="transmembrane region" description="Helical" evidence="6">
    <location>
        <begin position="12"/>
        <end position="36"/>
    </location>
</feature>
<dbReference type="PIRSF" id="PIRSF005859">
    <property type="entry name" value="PBR"/>
    <property type="match status" value="1"/>
</dbReference>
<reference evidence="7 8" key="1">
    <citation type="submission" date="2017-05" db="EMBL/GenBank/DDBJ databases">
        <authorList>
            <person name="Varghese N."/>
            <person name="Submissions S."/>
        </authorList>
    </citation>
    <scope>NUCLEOTIDE SEQUENCE [LARGE SCALE GENOMIC DNA]</scope>
    <source>
        <strain evidence="7 8">DSM 21985</strain>
    </source>
</reference>
<proteinExistence type="inferred from homology"/>
<evidence type="ECO:0000256" key="3">
    <source>
        <dbReference type="ARBA" id="ARBA00022692"/>
    </source>
</evidence>
<dbReference type="EMBL" id="FXTP01000007">
    <property type="protein sequence ID" value="SMO66665.1"/>
    <property type="molecule type" value="Genomic_DNA"/>
</dbReference>
<feature type="transmembrane region" description="Helical" evidence="6">
    <location>
        <begin position="143"/>
        <end position="165"/>
    </location>
</feature>
<dbReference type="PANTHER" id="PTHR10057">
    <property type="entry name" value="PERIPHERAL-TYPE BENZODIAZEPINE RECEPTOR"/>
    <property type="match status" value="1"/>
</dbReference>
<evidence type="ECO:0000256" key="2">
    <source>
        <dbReference type="ARBA" id="ARBA00007524"/>
    </source>
</evidence>
<dbReference type="PANTHER" id="PTHR10057:SF0">
    <property type="entry name" value="TRANSLOCATOR PROTEIN"/>
    <property type="match status" value="1"/>
</dbReference>
<evidence type="ECO:0000313" key="8">
    <source>
        <dbReference type="Proteomes" id="UP000317557"/>
    </source>
</evidence>
<dbReference type="CDD" id="cd15904">
    <property type="entry name" value="TSPO_MBR"/>
    <property type="match status" value="1"/>
</dbReference>
<dbReference type="InterPro" id="IPR004307">
    <property type="entry name" value="TspO_MBR"/>
</dbReference>
<evidence type="ECO:0000256" key="4">
    <source>
        <dbReference type="ARBA" id="ARBA00022989"/>
    </source>
</evidence>
<dbReference type="Gene3D" id="1.20.1260.100">
    <property type="entry name" value="TspO/MBR protein"/>
    <property type="match status" value="1"/>
</dbReference>
<gene>
    <name evidence="7" type="ORF">SAMN06265219_107107</name>
</gene>
<name>A0A521D4R8_9BACT</name>
<feature type="transmembrane region" description="Helical" evidence="6">
    <location>
        <begin position="114"/>
        <end position="131"/>
    </location>
</feature>
<evidence type="ECO:0000256" key="5">
    <source>
        <dbReference type="ARBA" id="ARBA00023136"/>
    </source>
</evidence>
<comment type="similarity">
    <text evidence="2">Belongs to the TspO/BZRP family.</text>
</comment>
<evidence type="ECO:0000256" key="1">
    <source>
        <dbReference type="ARBA" id="ARBA00004141"/>
    </source>
</evidence>
<evidence type="ECO:0000256" key="6">
    <source>
        <dbReference type="SAM" id="Phobius"/>
    </source>
</evidence>
<feature type="transmembrane region" description="Helical" evidence="6">
    <location>
        <begin position="89"/>
        <end position="108"/>
    </location>
</feature>
<keyword evidence="5 6" id="KW-0472">Membrane</keyword>